<feature type="non-terminal residue" evidence="2">
    <location>
        <position position="1"/>
    </location>
</feature>
<evidence type="ECO:0000313" key="2">
    <source>
        <dbReference type="EMBL" id="JAB98769.1"/>
    </source>
</evidence>
<feature type="non-terminal residue" evidence="2">
    <location>
        <position position="277"/>
    </location>
</feature>
<proteinExistence type="evidence at transcript level"/>
<sequence length="277" mass="29545">QQQQQQQSYSVQLQKHQQHMQQQQQQLPPNTAYYPGVPGLDAGALPSPYQRVPLPHGYNSEQFPPPAMPKPQNPYPSPSPSHSTNPAPSPYFPVPQNSIAAAQHTNTNTKASHQKKVSFEPGTKGETDSLCNGSNNHSGSNYNNNMSATLPPKPLSLSASANNNNNNNHSTVLTSPSPTALTSNYIVSSTPKPSAIAAHINATLRKDTQFSTSNYGTQQFLRRATGGNATATSSAGAGQSVVNSSATVRRFSSASVVGARIASRSQSQDGEQQQQQQ</sequence>
<organism evidence="2">
    <name type="scientific">Ceratitis capitata</name>
    <name type="common">Mediterranean fruit fly</name>
    <name type="synonym">Tephritis capitata</name>
    <dbReference type="NCBI Taxonomy" id="7213"/>
    <lineage>
        <taxon>Eukaryota</taxon>
        <taxon>Metazoa</taxon>
        <taxon>Ecdysozoa</taxon>
        <taxon>Arthropoda</taxon>
        <taxon>Hexapoda</taxon>
        <taxon>Insecta</taxon>
        <taxon>Pterygota</taxon>
        <taxon>Neoptera</taxon>
        <taxon>Endopterygota</taxon>
        <taxon>Diptera</taxon>
        <taxon>Brachycera</taxon>
        <taxon>Muscomorpha</taxon>
        <taxon>Tephritoidea</taxon>
        <taxon>Tephritidae</taxon>
        <taxon>Ceratitis</taxon>
        <taxon>Ceratitis</taxon>
    </lineage>
</organism>
<feature type="compositionally biased region" description="Low complexity" evidence="1">
    <location>
        <begin position="132"/>
        <end position="147"/>
    </location>
</feature>
<dbReference type="OrthoDB" id="205782at2759"/>
<feature type="compositionally biased region" description="Polar residues" evidence="1">
    <location>
        <begin position="169"/>
        <end position="179"/>
    </location>
</feature>
<reference evidence="2" key="2">
    <citation type="journal article" date="2014" name="BMC Genomics">
        <title>A genomic perspective to assessing quality of mass-reared SIT flies used in Mediterranean fruit fly (Ceratitis capitata) eradication in California.</title>
        <authorList>
            <person name="Calla B."/>
            <person name="Hall B."/>
            <person name="Hou S."/>
            <person name="Geib S.M."/>
        </authorList>
    </citation>
    <scope>NUCLEOTIDE SEQUENCE</scope>
</reference>
<dbReference type="EMBL" id="GAMC01007786">
    <property type="protein sequence ID" value="JAB98769.1"/>
    <property type="molecule type" value="mRNA"/>
</dbReference>
<feature type="compositionally biased region" description="Polar residues" evidence="1">
    <location>
        <begin position="95"/>
        <end position="111"/>
    </location>
</feature>
<feature type="region of interest" description="Disordered" evidence="1">
    <location>
        <begin position="253"/>
        <end position="277"/>
    </location>
</feature>
<protein>
    <submittedName>
        <fullName evidence="2">Uncharacterized protein</fullName>
    </submittedName>
</protein>
<feature type="region of interest" description="Disordered" evidence="1">
    <location>
        <begin position="1"/>
        <end position="179"/>
    </location>
</feature>
<evidence type="ECO:0000256" key="1">
    <source>
        <dbReference type="SAM" id="MobiDB-lite"/>
    </source>
</evidence>
<dbReference type="AlphaFoldDB" id="W8C7X2"/>
<feature type="compositionally biased region" description="Low complexity" evidence="1">
    <location>
        <begin position="1"/>
        <end position="27"/>
    </location>
</feature>
<reference evidence="2" key="1">
    <citation type="submission" date="2013-07" db="EMBL/GenBank/DDBJ databases">
        <authorList>
            <person name="Geib S."/>
        </authorList>
    </citation>
    <scope>NUCLEOTIDE SEQUENCE</scope>
</reference>
<feature type="compositionally biased region" description="Pro residues" evidence="1">
    <location>
        <begin position="63"/>
        <end position="79"/>
    </location>
</feature>
<feature type="compositionally biased region" description="Low complexity" evidence="1">
    <location>
        <begin position="263"/>
        <end position="277"/>
    </location>
</feature>
<accession>W8C7X2</accession>
<name>W8C7X2_CERCA</name>